<proteinExistence type="predicted"/>
<gene>
    <name evidence="1" type="ORF">PXEA_LOCUS17360</name>
</gene>
<keyword evidence="2" id="KW-1185">Reference proteome</keyword>
<accession>A0A3S5CID4</accession>
<evidence type="ECO:0000313" key="1">
    <source>
        <dbReference type="EMBL" id="VEL23920.1"/>
    </source>
</evidence>
<feature type="non-terminal residue" evidence="1">
    <location>
        <position position="1"/>
    </location>
</feature>
<name>A0A3S5CID4_9PLAT</name>
<sequence>MVIRVLENPCYREAATGLLPGLLPVLIEHTLSSSPSPSTATSESSRLALDLLVAAARAARASALRPALPQLILAGLMAMAGLPASRLPGLLKQSDTRRIAASSSSAMVLPHTSTGLSASSIAIGTLSDAGEQARQTSMDALAGLVIAKDVSKEEQMAEVLRLVTGIKPTALSNAPGSVRCGGASGAASVATAACLFLGQLAANQMAANQSAAAARQLQIRRGQQHHCLQQQQQHLYNHGYHHYHQHELQQQQQ</sequence>
<protein>
    <submittedName>
        <fullName evidence="1">Uncharacterized protein</fullName>
    </submittedName>
</protein>
<dbReference type="Proteomes" id="UP000784294">
    <property type="component" value="Unassembled WGS sequence"/>
</dbReference>
<evidence type="ECO:0000313" key="2">
    <source>
        <dbReference type="Proteomes" id="UP000784294"/>
    </source>
</evidence>
<dbReference type="EMBL" id="CAAALY010064818">
    <property type="protein sequence ID" value="VEL23920.1"/>
    <property type="molecule type" value="Genomic_DNA"/>
</dbReference>
<reference evidence="1" key="1">
    <citation type="submission" date="2018-11" db="EMBL/GenBank/DDBJ databases">
        <authorList>
            <consortium name="Pathogen Informatics"/>
        </authorList>
    </citation>
    <scope>NUCLEOTIDE SEQUENCE</scope>
</reference>
<dbReference type="AlphaFoldDB" id="A0A3S5CID4"/>
<comment type="caution">
    <text evidence="1">The sequence shown here is derived from an EMBL/GenBank/DDBJ whole genome shotgun (WGS) entry which is preliminary data.</text>
</comment>
<organism evidence="1 2">
    <name type="scientific">Protopolystoma xenopodis</name>
    <dbReference type="NCBI Taxonomy" id="117903"/>
    <lineage>
        <taxon>Eukaryota</taxon>
        <taxon>Metazoa</taxon>
        <taxon>Spiralia</taxon>
        <taxon>Lophotrochozoa</taxon>
        <taxon>Platyhelminthes</taxon>
        <taxon>Monogenea</taxon>
        <taxon>Polyopisthocotylea</taxon>
        <taxon>Polystomatidea</taxon>
        <taxon>Polystomatidae</taxon>
        <taxon>Protopolystoma</taxon>
    </lineage>
</organism>